<sequence>MPNTLEAQEYRRLFLEDVPMIDLRAPIEFVQGAFATSTSLPLMSDDEREAVGTCYKEEGQDAAIKLGHSLVSGDLKAERVAAWKAFIDQNPSGVLYCFRGGLRSRTTQQWIIDECGIDYPRVDGGYKALRRFLIDETERLIEKFNIVVLSGQSGTGKTRILKKIPHSLDLEGLANHRGSAFGNTTTPQPTQINFENDVAITLLKAEAAGYKTIVVEDESRNVGSLHVPPSLHAKMTDSYMVMLDVSDEDRVDITVQEYAKDIHLAYCEQFGKDEGLKKLSEHLQGSLAKLQKRLGGERFTRMKQTMDDGITLLSESNDYSGFAGIFGELLIDYYDPMYAYQLSKKQDRISFTGSREEVLNHLSDEANLSP</sequence>
<dbReference type="InterPro" id="IPR036873">
    <property type="entry name" value="Rhodanese-like_dom_sf"/>
</dbReference>
<comment type="catalytic activity">
    <reaction evidence="2">
        <text>5-methylaminomethyl-2-thiouridine(34) in tRNA + (2E)-geranyl diphosphate = 5-methylaminomethyl-S-(2E)-geranyl-thiouridine(34) in tRNA + diphosphate</text>
        <dbReference type="Rhea" id="RHEA:14085"/>
        <dbReference type="Rhea" id="RHEA-COMP:10195"/>
        <dbReference type="Rhea" id="RHEA-COMP:14654"/>
        <dbReference type="ChEBI" id="CHEBI:33019"/>
        <dbReference type="ChEBI" id="CHEBI:58057"/>
        <dbReference type="ChEBI" id="CHEBI:74455"/>
        <dbReference type="ChEBI" id="CHEBI:140632"/>
    </reaction>
</comment>
<dbReference type="Pfam" id="PF26341">
    <property type="entry name" value="AAA_SelU"/>
    <property type="match status" value="1"/>
</dbReference>
<dbReference type="PANTHER" id="PTHR30401:SF0">
    <property type="entry name" value="TRNA 2-SELENOURIDINE SYNTHASE"/>
    <property type="match status" value="1"/>
</dbReference>
<dbReference type="CDD" id="cd01520">
    <property type="entry name" value="RHOD_YbbB"/>
    <property type="match status" value="1"/>
</dbReference>
<dbReference type="InterPro" id="IPR001763">
    <property type="entry name" value="Rhodanese-like_dom"/>
</dbReference>
<dbReference type="EMBL" id="QGKL01000042">
    <property type="protein sequence ID" value="PWQ93762.1"/>
    <property type="molecule type" value="Genomic_DNA"/>
</dbReference>
<dbReference type="SUPFAM" id="SSF52821">
    <property type="entry name" value="Rhodanese/Cell cycle control phosphatase"/>
    <property type="match status" value="1"/>
</dbReference>
<keyword evidence="2" id="KW-0808">Transferase</keyword>
<comment type="function">
    <text evidence="2">Involved in the post-transcriptional modification of the uridine at the wobble position (U34) of tRNA(Lys), tRNA(Glu) and tRNA(Gln). Catalyzes the conversion of 2-thiouridine (S2U-RNA) to 2-selenouridine (Se2U-RNA). Acts in a two-step process involving geranylation of 2-thiouridine (S2U) to S-geranyl-2-thiouridine (geS2U) and subsequent selenation of the latter derivative to 2-selenouridine (Se2U) in the tRNA chain.</text>
</comment>
<protein>
    <recommendedName>
        <fullName evidence="2">tRNA 2-selenouridine synthase</fullName>
        <ecNumber evidence="2">2.9.1.3</ecNumber>
    </recommendedName>
</protein>
<dbReference type="NCBIfam" id="TIGR03167">
    <property type="entry name" value="tRNA_sel_U_synt"/>
    <property type="match status" value="1"/>
</dbReference>
<comment type="similarity">
    <text evidence="2">Belongs to the SelU family.</text>
</comment>
<dbReference type="PROSITE" id="PS50206">
    <property type="entry name" value="RHODANESE_3"/>
    <property type="match status" value="1"/>
</dbReference>
<dbReference type="InterPro" id="IPR017582">
    <property type="entry name" value="SelU"/>
</dbReference>
<proteinExistence type="inferred from homology"/>
<dbReference type="OrthoDB" id="9808735at2"/>
<comment type="subunit">
    <text evidence="2">Monomer.</text>
</comment>
<organism evidence="4 5">
    <name type="scientific">Leucothrix arctica</name>
    <dbReference type="NCBI Taxonomy" id="1481894"/>
    <lineage>
        <taxon>Bacteria</taxon>
        <taxon>Pseudomonadati</taxon>
        <taxon>Pseudomonadota</taxon>
        <taxon>Gammaproteobacteria</taxon>
        <taxon>Thiotrichales</taxon>
        <taxon>Thiotrichaceae</taxon>
        <taxon>Leucothrix</taxon>
    </lineage>
</organism>
<evidence type="ECO:0000256" key="2">
    <source>
        <dbReference type="HAMAP-Rule" id="MF_01622"/>
    </source>
</evidence>
<dbReference type="SUPFAM" id="SSF52540">
    <property type="entry name" value="P-loop containing nucleoside triphosphate hydrolases"/>
    <property type="match status" value="1"/>
</dbReference>
<gene>
    <name evidence="2" type="primary">selU</name>
    <name evidence="4" type="ORF">DKT75_19320</name>
</gene>
<dbReference type="RefSeq" id="WP_109825898.1">
    <property type="nucleotide sequence ID" value="NZ_QGKL01000042.1"/>
</dbReference>
<dbReference type="InterPro" id="IPR058840">
    <property type="entry name" value="AAA_SelU"/>
</dbReference>
<accession>A0A317CCF3</accession>
<evidence type="ECO:0000313" key="4">
    <source>
        <dbReference type="EMBL" id="PWQ93762.1"/>
    </source>
</evidence>
<dbReference type="NCBIfam" id="NF008751">
    <property type="entry name" value="PRK11784.1-3"/>
    <property type="match status" value="1"/>
</dbReference>
<dbReference type="HAMAP" id="MF_01622">
    <property type="entry name" value="tRNA_sel_U_synth"/>
    <property type="match status" value="1"/>
</dbReference>
<evidence type="ECO:0000256" key="1">
    <source>
        <dbReference type="ARBA" id="ARBA00023266"/>
    </source>
</evidence>
<dbReference type="GO" id="GO:0016765">
    <property type="term" value="F:transferase activity, transferring alkyl or aryl (other than methyl) groups"/>
    <property type="evidence" value="ECO:0007669"/>
    <property type="project" value="UniProtKB-UniRule"/>
</dbReference>
<comment type="catalytic activity">
    <reaction evidence="2">
        <text>5-methylaminomethyl-S-(2E)-geranyl-thiouridine(34) in tRNA + selenophosphate + H(+) = 5-methylaminomethyl-2-(Se-phospho)selenouridine(34) in tRNA + (2E)-thiogeraniol</text>
        <dbReference type="Rhea" id="RHEA:60172"/>
        <dbReference type="Rhea" id="RHEA-COMP:14654"/>
        <dbReference type="Rhea" id="RHEA-COMP:15523"/>
        <dbReference type="ChEBI" id="CHEBI:15378"/>
        <dbReference type="ChEBI" id="CHEBI:16144"/>
        <dbReference type="ChEBI" id="CHEBI:140632"/>
        <dbReference type="ChEBI" id="CHEBI:143702"/>
        <dbReference type="ChEBI" id="CHEBI:143703"/>
    </reaction>
</comment>
<dbReference type="NCBIfam" id="NF008750">
    <property type="entry name" value="PRK11784.1-2"/>
    <property type="match status" value="1"/>
</dbReference>
<feature type="active site" description="S-selanylcysteine intermediate" evidence="2">
    <location>
        <position position="97"/>
    </location>
</feature>
<name>A0A317CCF3_9GAMM</name>
<dbReference type="EC" id="2.9.1.3" evidence="2"/>
<dbReference type="PROSITE" id="PS00675">
    <property type="entry name" value="SIGMA54_INTERACT_1"/>
    <property type="match status" value="1"/>
</dbReference>
<dbReference type="Gene3D" id="3.40.250.10">
    <property type="entry name" value="Rhodanese-like domain"/>
    <property type="match status" value="1"/>
</dbReference>
<evidence type="ECO:0000313" key="5">
    <source>
        <dbReference type="Proteomes" id="UP000245506"/>
    </source>
</evidence>
<feature type="domain" description="Rhodanese" evidence="3">
    <location>
        <begin position="14"/>
        <end position="138"/>
    </location>
</feature>
<dbReference type="InterPro" id="IPR025662">
    <property type="entry name" value="Sigma_54_int_dom_ATP-bd_1"/>
</dbReference>
<dbReference type="AlphaFoldDB" id="A0A317CCF3"/>
<dbReference type="GO" id="GO:0043828">
    <property type="term" value="F:tRNA 2-selenouridine synthase activity"/>
    <property type="evidence" value="ECO:0007669"/>
    <property type="project" value="UniProtKB-EC"/>
</dbReference>
<keyword evidence="1 2" id="KW-0711">Selenium</keyword>
<comment type="caution">
    <text evidence="4">The sequence shown here is derived from an EMBL/GenBank/DDBJ whole genome shotgun (WGS) entry which is preliminary data.</text>
</comment>
<dbReference type="GO" id="GO:0002098">
    <property type="term" value="P:tRNA wobble uridine modification"/>
    <property type="evidence" value="ECO:0007669"/>
    <property type="project" value="UniProtKB-UniRule"/>
</dbReference>
<dbReference type="Proteomes" id="UP000245506">
    <property type="component" value="Unassembled WGS sequence"/>
</dbReference>
<reference evidence="4 5" key="1">
    <citation type="submission" date="2018-05" db="EMBL/GenBank/DDBJ databases">
        <title>Leucothrix arctica sp. nov., isolated from Arctic seawater.</title>
        <authorList>
            <person name="Choi A."/>
            <person name="Baek K."/>
        </authorList>
    </citation>
    <scope>NUCLEOTIDE SEQUENCE [LARGE SCALE GENOMIC DNA]</scope>
    <source>
        <strain evidence="4 5">IMCC9719</strain>
    </source>
</reference>
<dbReference type="InterPro" id="IPR027417">
    <property type="entry name" value="P-loop_NTPase"/>
</dbReference>
<dbReference type="PANTHER" id="PTHR30401">
    <property type="entry name" value="TRNA 2-SELENOURIDINE SYNTHASE"/>
    <property type="match status" value="1"/>
</dbReference>
<evidence type="ECO:0000259" key="3">
    <source>
        <dbReference type="PROSITE" id="PS50206"/>
    </source>
</evidence>
<comment type="catalytic activity">
    <reaction evidence="2">
        <text>5-methylaminomethyl-2-thiouridine(34) in tRNA + selenophosphate + (2E)-geranyl diphosphate + H2O + H(+) = 5-methylaminomethyl-2-selenouridine(34) in tRNA + (2E)-thiogeraniol + phosphate + diphosphate</text>
        <dbReference type="Rhea" id="RHEA:42716"/>
        <dbReference type="Rhea" id="RHEA-COMP:10195"/>
        <dbReference type="Rhea" id="RHEA-COMP:10196"/>
        <dbReference type="ChEBI" id="CHEBI:15377"/>
        <dbReference type="ChEBI" id="CHEBI:15378"/>
        <dbReference type="ChEBI" id="CHEBI:16144"/>
        <dbReference type="ChEBI" id="CHEBI:33019"/>
        <dbReference type="ChEBI" id="CHEBI:43474"/>
        <dbReference type="ChEBI" id="CHEBI:58057"/>
        <dbReference type="ChEBI" id="CHEBI:74455"/>
        <dbReference type="ChEBI" id="CHEBI:82743"/>
        <dbReference type="ChEBI" id="CHEBI:143703"/>
        <dbReference type="EC" id="2.9.1.3"/>
    </reaction>
</comment>
<comment type="catalytic activity">
    <reaction evidence="2">
        <text>5-methylaminomethyl-2-(Se-phospho)selenouridine(34) in tRNA + H2O = 5-methylaminomethyl-2-selenouridine(34) in tRNA + phosphate</text>
        <dbReference type="Rhea" id="RHEA:60176"/>
        <dbReference type="Rhea" id="RHEA-COMP:10196"/>
        <dbReference type="Rhea" id="RHEA-COMP:15523"/>
        <dbReference type="ChEBI" id="CHEBI:15377"/>
        <dbReference type="ChEBI" id="CHEBI:43474"/>
        <dbReference type="ChEBI" id="CHEBI:82743"/>
        <dbReference type="ChEBI" id="CHEBI:143702"/>
    </reaction>
</comment>
<keyword evidence="5" id="KW-1185">Reference proteome</keyword>
<dbReference type="SMART" id="SM00450">
    <property type="entry name" value="RHOD"/>
    <property type="match status" value="1"/>
</dbReference>